<sequence length="529" mass="61745">MNVPGKDSLSSFILTDSENHENLLHPSDSSQLSSVSKVKKNVTSIINAHEEETDKPFVSDLNKNQCCDKQENDSKKIFQDIKDQNIPSEAQCIANTDRQWDSYAVLDERLPECNSKAETSDPSVNNSKDNTAAFLLKNGENKEEASLDRVLKGCEHTKQDIDLSSGEYSHGTHHLLKLKKVSHAVEVHNMKLQELSLLNTEKELCHWITYRQEQEDAQRKDNNVEVTSYNDENKSECLKHNTAREISSKWNTQSGKLGDAHFQAKDQECQMKSVHLEKEDSSNVSIHAMFRESTTPDFLLNFMEENRPLQLETNTEASHFYRTWKTHRKQLSSVYNRKQSSELKEWVRALKEKKALQDAHRLDRRLKKQKVIYQSNQKIDERLRRVGPHLEIYEAFHPVKTGSSSHQFLQATICIQKFIRSWLVRIQYNRIKTKALNHGSSFPEAVKKYRSMMQKLQKRNDVMKPSVPLVYSEMEEWMDRKTMYEKMFSKREFWNEMDKSELPSFLKDCGHYPSKQDIENAWCLINYGM</sequence>
<name>A0A8C4T9N6_ERPCA</name>
<dbReference type="AlphaFoldDB" id="A0A8C4T9N6"/>
<protein>
    <submittedName>
        <fullName evidence="1">Uncharacterized protein</fullName>
    </submittedName>
</protein>
<dbReference type="PANTHER" id="PTHR35978">
    <property type="entry name" value="IQ DOMAIN-CONTAINING PROTEIN M"/>
    <property type="match status" value="1"/>
</dbReference>
<accession>A0A8C4T9N6</accession>
<dbReference type="Proteomes" id="UP000694620">
    <property type="component" value="Unassembled WGS sequence"/>
</dbReference>
<dbReference type="PROSITE" id="PS50096">
    <property type="entry name" value="IQ"/>
    <property type="match status" value="1"/>
</dbReference>
<keyword evidence="2" id="KW-1185">Reference proteome</keyword>
<reference evidence="1" key="1">
    <citation type="submission" date="2025-08" db="UniProtKB">
        <authorList>
            <consortium name="Ensembl"/>
        </authorList>
    </citation>
    <scope>IDENTIFICATION</scope>
</reference>
<proteinExistence type="predicted"/>
<reference evidence="1" key="2">
    <citation type="submission" date="2025-09" db="UniProtKB">
        <authorList>
            <consortium name="Ensembl"/>
        </authorList>
    </citation>
    <scope>IDENTIFICATION</scope>
</reference>
<dbReference type="PANTHER" id="PTHR35978:SF1">
    <property type="entry name" value="IQ DOMAIN-CONTAINING PROTEIN M"/>
    <property type="match status" value="1"/>
</dbReference>
<evidence type="ECO:0000313" key="2">
    <source>
        <dbReference type="Proteomes" id="UP000694620"/>
    </source>
</evidence>
<evidence type="ECO:0000313" key="1">
    <source>
        <dbReference type="Ensembl" id="ENSECRP00000027322.1"/>
    </source>
</evidence>
<dbReference type="GeneTree" id="ENSGT01050000247190"/>
<organism evidence="1 2">
    <name type="scientific">Erpetoichthys calabaricus</name>
    <name type="common">Rope fish</name>
    <name type="synonym">Calamoichthys calabaricus</name>
    <dbReference type="NCBI Taxonomy" id="27687"/>
    <lineage>
        <taxon>Eukaryota</taxon>
        <taxon>Metazoa</taxon>
        <taxon>Chordata</taxon>
        <taxon>Craniata</taxon>
        <taxon>Vertebrata</taxon>
        <taxon>Euteleostomi</taxon>
        <taxon>Actinopterygii</taxon>
        <taxon>Polypteriformes</taxon>
        <taxon>Polypteridae</taxon>
        <taxon>Erpetoichthys</taxon>
    </lineage>
</organism>
<dbReference type="Ensembl" id="ENSECRT00000027896.1">
    <property type="protein sequence ID" value="ENSECRP00000027322.1"/>
    <property type="gene ID" value="ENSECRG00000018499.1"/>
</dbReference>